<comment type="caution">
    <text evidence="2">The sequence shown here is derived from an EMBL/GenBank/DDBJ whole genome shotgun (WGS) entry which is preliminary data.</text>
</comment>
<dbReference type="SMART" id="SM00530">
    <property type="entry name" value="HTH_XRE"/>
    <property type="match status" value="1"/>
</dbReference>
<dbReference type="PROSITE" id="PS50943">
    <property type="entry name" value="HTH_CROC1"/>
    <property type="match status" value="1"/>
</dbReference>
<keyword evidence="3" id="KW-1185">Reference proteome</keyword>
<name>A0ABN1WNV5_9ACTN</name>
<dbReference type="Proteomes" id="UP001500282">
    <property type="component" value="Unassembled WGS sequence"/>
</dbReference>
<dbReference type="Pfam" id="PF13560">
    <property type="entry name" value="HTH_31"/>
    <property type="match status" value="1"/>
</dbReference>
<evidence type="ECO:0000313" key="2">
    <source>
        <dbReference type="EMBL" id="GAA1253049.1"/>
    </source>
</evidence>
<evidence type="ECO:0000259" key="1">
    <source>
        <dbReference type="PROSITE" id="PS50943"/>
    </source>
</evidence>
<evidence type="ECO:0000313" key="3">
    <source>
        <dbReference type="Proteomes" id="UP001500282"/>
    </source>
</evidence>
<dbReference type="SUPFAM" id="SSF47413">
    <property type="entry name" value="lambda repressor-like DNA-binding domains"/>
    <property type="match status" value="1"/>
</dbReference>
<proteinExistence type="predicted"/>
<protein>
    <submittedName>
        <fullName evidence="2">Helix-turn-helix transcriptional regulator</fullName>
    </submittedName>
</protein>
<dbReference type="EMBL" id="BAAAIH010000003">
    <property type="protein sequence ID" value="GAA1253049.1"/>
    <property type="molecule type" value="Genomic_DNA"/>
</dbReference>
<dbReference type="InterPro" id="IPR043917">
    <property type="entry name" value="DUF5753"/>
</dbReference>
<gene>
    <name evidence="2" type="ORF">GCM10009579_08650</name>
</gene>
<dbReference type="InterPro" id="IPR001387">
    <property type="entry name" value="Cro/C1-type_HTH"/>
</dbReference>
<dbReference type="Pfam" id="PF19054">
    <property type="entry name" value="DUF5753"/>
    <property type="match status" value="1"/>
</dbReference>
<dbReference type="Gene3D" id="1.10.260.40">
    <property type="entry name" value="lambda repressor-like DNA-binding domains"/>
    <property type="match status" value="1"/>
</dbReference>
<accession>A0ABN1WNV5</accession>
<organism evidence="2 3">
    <name type="scientific">Streptomyces javensis</name>
    <dbReference type="NCBI Taxonomy" id="114698"/>
    <lineage>
        <taxon>Bacteria</taxon>
        <taxon>Bacillati</taxon>
        <taxon>Actinomycetota</taxon>
        <taxon>Actinomycetes</taxon>
        <taxon>Kitasatosporales</taxon>
        <taxon>Streptomycetaceae</taxon>
        <taxon>Streptomyces</taxon>
        <taxon>Streptomyces violaceusniger group</taxon>
    </lineage>
</organism>
<feature type="domain" description="HTH cro/C1-type" evidence="1">
    <location>
        <begin position="27"/>
        <end position="80"/>
    </location>
</feature>
<sequence>MRGEPQVSEAKEGQEPPSGAAFLGAEVRTWRMRAELSQRELGLKANYGQQYVAKVEAGERLASPEFADACDRVFGAPGTFGRLRERASQHGYPDWFVPYVQLERQAVSILDYSATLIMGMLQTAEYGRAVFRSAHPRDAADQIDARVARRLQRREVMERDAPPLLWCVLSEACLRNEVGGREVMRTQLGHLVAEAESPHVTLQVLPFSAGAPPVPGSFTLLTFDDGPNIVYADTAMAGQTIDSPAEVQLATARYDRIRASALSPDGSLVVIRRLMEDYTR</sequence>
<dbReference type="CDD" id="cd00093">
    <property type="entry name" value="HTH_XRE"/>
    <property type="match status" value="1"/>
</dbReference>
<dbReference type="InterPro" id="IPR010982">
    <property type="entry name" value="Lambda_DNA-bd_dom_sf"/>
</dbReference>
<reference evidence="2 3" key="1">
    <citation type="journal article" date="2019" name="Int. J. Syst. Evol. Microbiol.">
        <title>The Global Catalogue of Microorganisms (GCM) 10K type strain sequencing project: providing services to taxonomists for standard genome sequencing and annotation.</title>
        <authorList>
            <consortium name="The Broad Institute Genomics Platform"/>
            <consortium name="The Broad Institute Genome Sequencing Center for Infectious Disease"/>
            <person name="Wu L."/>
            <person name="Ma J."/>
        </authorList>
    </citation>
    <scope>NUCLEOTIDE SEQUENCE [LARGE SCALE GENOMIC DNA]</scope>
    <source>
        <strain evidence="2 3">JCM 11448</strain>
    </source>
</reference>